<dbReference type="InterPro" id="IPR011006">
    <property type="entry name" value="CheY-like_superfamily"/>
</dbReference>
<dbReference type="Gene3D" id="3.40.50.2300">
    <property type="match status" value="1"/>
</dbReference>
<dbReference type="Proteomes" id="UP001304650">
    <property type="component" value="Chromosome"/>
</dbReference>
<accession>A0AA96RLU5</accession>
<keyword evidence="8" id="KW-1185">Reference proteome</keyword>
<keyword evidence="1" id="KW-0805">Transcription regulation</keyword>
<keyword evidence="4" id="KW-0597">Phosphoprotein</keyword>
<organism evidence="7 8">
    <name type="scientific">Paenibacillus roseopurpureus</name>
    <dbReference type="NCBI Taxonomy" id="2918901"/>
    <lineage>
        <taxon>Bacteria</taxon>
        <taxon>Bacillati</taxon>
        <taxon>Bacillota</taxon>
        <taxon>Bacilli</taxon>
        <taxon>Bacillales</taxon>
        <taxon>Paenibacillaceae</taxon>
        <taxon>Paenibacillus</taxon>
    </lineage>
</organism>
<evidence type="ECO:0000259" key="6">
    <source>
        <dbReference type="PROSITE" id="PS50110"/>
    </source>
</evidence>
<dbReference type="Gene3D" id="1.10.10.60">
    <property type="entry name" value="Homeodomain-like"/>
    <property type="match status" value="2"/>
</dbReference>
<dbReference type="PROSITE" id="PS50110">
    <property type="entry name" value="RESPONSE_REGULATORY"/>
    <property type="match status" value="1"/>
</dbReference>
<gene>
    <name evidence="7" type="ORF">MJB10_08175</name>
</gene>
<dbReference type="SMART" id="SM00448">
    <property type="entry name" value="REC"/>
    <property type="match status" value="1"/>
</dbReference>
<dbReference type="AlphaFoldDB" id="A0AA96RLU5"/>
<dbReference type="Pfam" id="PF00072">
    <property type="entry name" value="Response_reg"/>
    <property type="match status" value="1"/>
</dbReference>
<dbReference type="RefSeq" id="WP_314803328.1">
    <property type="nucleotide sequence ID" value="NZ_CP130319.1"/>
</dbReference>
<dbReference type="SMART" id="SM00342">
    <property type="entry name" value="HTH_ARAC"/>
    <property type="match status" value="1"/>
</dbReference>
<proteinExistence type="predicted"/>
<dbReference type="InterPro" id="IPR009057">
    <property type="entry name" value="Homeodomain-like_sf"/>
</dbReference>
<dbReference type="InterPro" id="IPR001789">
    <property type="entry name" value="Sig_transdc_resp-reg_receiver"/>
</dbReference>
<reference evidence="7" key="1">
    <citation type="submission" date="2022-02" db="EMBL/GenBank/DDBJ databases">
        <title>Paenibacillus sp. MBLB1832 Whole Genome Shotgun Sequencing.</title>
        <authorList>
            <person name="Hwang C.Y."/>
            <person name="Cho E.-S."/>
            <person name="Seo M.-J."/>
        </authorList>
    </citation>
    <scope>NUCLEOTIDE SEQUENCE</scope>
    <source>
        <strain evidence="7">MBLB1832</strain>
    </source>
</reference>
<dbReference type="EMBL" id="CP130319">
    <property type="protein sequence ID" value="WNR46055.1"/>
    <property type="molecule type" value="Genomic_DNA"/>
</dbReference>
<dbReference type="InterPro" id="IPR018062">
    <property type="entry name" value="HTH_AraC-typ_CS"/>
</dbReference>
<dbReference type="PROSITE" id="PS00041">
    <property type="entry name" value="HTH_ARAC_FAMILY_1"/>
    <property type="match status" value="1"/>
</dbReference>
<evidence type="ECO:0000256" key="3">
    <source>
        <dbReference type="ARBA" id="ARBA00023163"/>
    </source>
</evidence>
<evidence type="ECO:0000313" key="8">
    <source>
        <dbReference type="Proteomes" id="UP001304650"/>
    </source>
</evidence>
<dbReference type="Pfam" id="PF12833">
    <property type="entry name" value="HTH_18"/>
    <property type="match status" value="1"/>
</dbReference>
<dbReference type="GO" id="GO:0003700">
    <property type="term" value="F:DNA-binding transcription factor activity"/>
    <property type="evidence" value="ECO:0007669"/>
    <property type="project" value="InterPro"/>
</dbReference>
<evidence type="ECO:0000256" key="4">
    <source>
        <dbReference type="PROSITE-ProRule" id="PRU00169"/>
    </source>
</evidence>
<dbReference type="PANTHER" id="PTHR43280:SF2">
    <property type="entry name" value="HTH-TYPE TRANSCRIPTIONAL REGULATOR EXSA"/>
    <property type="match status" value="1"/>
</dbReference>
<feature type="domain" description="Response regulatory" evidence="6">
    <location>
        <begin position="3"/>
        <end position="120"/>
    </location>
</feature>
<evidence type="ECO:0000259" key="5">
    <source>
        <dbReference type="PROSITE" id="PS01124"/>
    </source>
</evidence>
<dbReference type="PRINTS" id="PR00032">
    <property type="entry name" value="HTHARAC"/>
</dbReference>
<dbReference type="PANTHER" id="PTHR43280">
    <property type="entry name" value="ARAC-FAMILY TRANSCRIPTIONAL REGULATOR"/>
    <property type="match status" value="1"/>
</dbReference>
<evidence type="ECO:0000256" key="1">
    <source>
        <dbReference type="ARBA" id="ARBA00023015"/>
    </source>
</evidence>
<dbReference type="GO" id="GO:0043565">
    <property type="term" value="F:sequence-specific DNA binding"/>
    <property type="evidence" value="ECO:0007669"/>
    <property type="project" value="InterPro"/>
</dbReference>
<keyword evidence="3" id="KW-0804">Transcription</keyword>
<dbReference type="KEGG" id="proo:MJB10_08175"/>
<dbReference type="InterPro" id="IPR018060">
    <property type="entry name" value="HTH_AraC"/>
</dbReference>
<evidence type="ECO:0000313" key="7">
    <source>
        <dbReference type="EMBL" id="WNR46055.1"/>
    </source>
</evidence>
<sequence length="550" mass="63415">MFNLLIVDDEWLAADTLAENIPWSQYDIQEVHRAYSAMEALELMNTHAIDIVITDIRMPGFSGLELIQKLRESNRRTKCIVHSGHADFNYAREAMVSQVSEYLVKPASDDEVISAVVRMADQLRQEWAQMSSLHKASSTLKEQAPAILSTLVNDLLKGKKFKDEELEYKLKLLNKPFYPGDQFAIIVIRLEQHFTKFDPASLDLFEYAISNIAEETLSDHFHLLAGKDPHDYLVLIVKLDEEKEARLKQLNPESLNSPILLQQTAIKVQDNVRTFLKGKVSMVVSSWGVFPQDVSDLYQRSVSSIRRNVGNDEDIFLTLSDELQQTAPVRSLQVLYEPPLLMQLLDIGKKEPVLEKIEMITLELEEHWRDSREHLLEVYFYFSSAFTYFSHKSGKRMEYLLGHAYEPLISSMAFQSVKQLKDWAIHVTELLFEDLSQSMAAGKNNVVQELQNFVNVHLGEDVTLQALADHVHLHPVYLSKIFKTETGENLSDYIIRLKMERASYLLQHSSDKIYEICNKIGYQNSSYFIKLFRKYYGVTPQEYRDGQYPG</sequence>
<dbReference type="CDD" id="cd17536">
    <property type="entry name" value="REC_YesN-like"/>
    <property type="match status" value="1"/>
</dbReference>
<keyword evidence="2" id="KW-0238">DNA-binding</keyword>
<evidence type="ECO:0000256" key="2">
    <source>
        <dbReference type="ARBA" id="ARBA00023125"/>
    </source>
</evidence>
<feature type="modified residue" description="4-aspartylphosphate" evidence="4">
    <location>
        <position position="55"/>
    </location>
</feature>
<dbReference type="SUPFAM" id="SSF52172">
    <property type="entry name" value="CheY-like"/>
    <property type="match status" value="1"/>
</dbReference>
<dbReference type="PROSITE" id="PS01124">
    <property type="entry name" value="HTH_ARAC_FAMILY_2"/>
    <property type="match status" value="1"/>
</dbReference>
<name>A0AA96RLU5_9BACL</name>
<protein>
    <submittedName>
        <fullName evidence="7">Response regulator</fullName>
    </submittedName>
</protein>
<dbReference type="SUPFAM" id="SSF46689">
    <property type="entry name" value="Homeodomain-like"/>
    <property type="match status" value="2"/>
</dbReference>
<dbReference type="InterPro" id="IPR020449">
    <property type="entry name" value="Tscrpt_reg_AraC-type_HTH"/>
</dbReference>
<feature type="domain" description="HTH araC/xylS-type" evidence="5">
    <location>
        <begin position="448"/>
        <end position="546"/>
    </location>
</feature>
<dbReference type="GO" id="GO:0000160">
    <property type="term" value="P:phosphorelay signal transduction system"/>
    <property type="evidence" value="ECO:0007669"/>
    <property type="project" value="InterPro"/>
</dbReference>